<dbReference type="InterPro" id="IPR048518">
    <property type="entry name" value="IBP_b_roll"/>
</dbReference>
<gene>
    <name evidence="2" type="ORF">ACOF00016_LOCUS18414</name>
</gene>
<evidence type="ECO:0000313" key="2">
    <source>
        <dbReference type="EMBL" id="CAE0421789.1"/>
    </source>
</evidence>
<dbReference type="InterPro" id="IPR011049">
    <property type="entry name" value="Serralysin-like_metalloprot_C"/>
</dbReference>
<dbReference type="InterPro" id="IPR013083">
    <property type="entry name" value="Znf_RING/FYVE/PHD"/>
</dbReference>
<dbReference type="Gene3D" id="2.150.10.10">
    <property type="entry name" value="Serralysin-like metalloprotease, C-terminal"/>
    <property type="match status" value="1"/>
</dbReference>
<dbReference type="Gene3D" id="3.30.40.10">
    <property type="entry name" value="Zinc/RING finger domain, C3HC4 (zinc finger)"/>
    <property type="match status" value="1"/>
</dbReference>
<proteinExistence type="predicted"/>
<protein>
    <recommendedName>
        <fullName evidence="3">RING-type domain-containing protein</fullName>
    </recommendedName>
</protein>
<accession>A0A7S3PC35</accession>
<name>A0A7S3PC35_9STRA</name>
<dbReference type="EMBL" id="HBIM01024813">
    <property type="protein sequence ID" value="CAE0421789.1"/>
    <property type="molecule type" value="Transcribed_RNA"/>
</dbReference>
<dbReference type="SUPFAM" id="SSF57850">
    <property type="entry name" value="RING/U-box"/>
    <property type="match status" value="1"/>
</dbReference>
<dbReference type="CDD" id="cd12820">
    <property type="entry name" value="LbR_YadA-like"/>
    <property type="match status" value="1"/>
</dbReference>
<feature type="compositionally biased region" description="Low complexity" evidence="1">
    <location>
        <begin position="182"/>
        <end position="206"/>
    </location>
</feature>
<organism evidence="2">
    <name type="scientific">Amphora coffeiformis</name>
    <dbReference type="NCBI Taxonomy" id="265554"/>
    <lineage>
        <taxon>Eukaryota</taxon>
        <taxon>Sar</taxon>
        <taxon>Stramenopiles</taxon>
        <taxon>Ochrophyta</taxon>
        <taxon>Bacillariophyta</taxon>
        <taxon>Bacillariophyceae</taxon>
        <taxon>Bacillariophycidae</taxon>
        <taxon>Thalassiophysales</taxon>
        <taxon>Catenulaceae</taxon>
        <taxon>Amphora</taxon>
    </lineage>
</organism>
<reference evidence="2" key="1">
    <citation type="submission" date="2021-01" db="EMBL/GenBank/DDBJ databases">
        <authorList>
            <person name="Corre E."/>
            <person name="Pelletier E."/>
            <person name="Niang G."/>
            <person name="Scheremetjew M."/>
            <person name="Finn R."/>
            <person name="Kale V."/>
            <person name="Holt S."/>
            <person name="Cochrane G."/>
            <person name="Meng A."/>
            <person name="Brown T."/>
            <person name="Cohen L."/>
        </authorList>
    </citation>
    <scope>NUCLEOTIDE SEQUENCE</scope>
    <source>
        <strain evidence="2">CCMP127</strain>
    </source>
</reference>
<evidence type="ECO:0008006" key="3">
    <source>
        <dbReference type="Google" id="ProtNLM"/>
    </source>
</evidence>
<dbReference type="Pfam" id="PF21300">
    <property type="entry name" value="LbR_Ice_bind"/>
    <property type="match status" value="1"/>
</dbReference>
<sequence>MTHPIQASFQTFTQPNLYIQGNHNIIQGDHCWVEGNFNQVTGHQTTVVGRSNIIAGDASRVMGSFNQLTGRHSLAQGDNNHFTGPYSRAHGHNNTLSGHDGFAIGNHNTLTGPNSRAEGAYNRVVVHHHNNNTTVVANDTTHPNTTDMSLQAMIHLAIYQMHMQHEALMRVLRLSMSRINNTATTNTSNTNSTTSQETLSSESLTAHYASSNRPALTVTHRTTNRRRRTTSTTRAPIIPDADEERHDKVATPGIDPVCIICHENLPQCAAMPCMHLSYCIACARAMCLIPQGGGTESGGRRRGAVIPCAKCRQPIQSMRRFFLES</sequence>
<evidence type="ECO:0000256" key="1">
    <source>
        <dbReference type="SAM" id="MobiDB-lite"/>
    </source>
</evidence>
<feature type="region of interest" description="Disordered" evidence="1">
    <location>
        <begin position="182"/>
        <end position="232"/>
    </location>
</feature>
<dbReference type="SUPFAM" id="SSF101967">
    <property type="entry name" value="Adhesin YadA, collagen-binding domain"/>
    <property type="match status" value="1"/>
</dbReference>
<dbReference type="AlphaFoldDB" id="A0A7S3PC35"/>